<dbReference type="InterPro" id="IPR051165">
    <property type="entry name" value="Multifunctional_ANK_Repeat"/>
</dbReference>
<evidence type="ECO:0000256" key="1">
    <source>
        <dbReference type="ARBA" id="ARBA00022737"/>
    </source>
</evidence>
<dbReference type="EMBL" id="UYJE01005097">
    <property type="protein sequence ID" value="VDI33861.1"/>
    <property type="molecule type" value="Genomic_DNA"/>
</dbReference>
<dbReference type="SMART" id="SM00248">
    <property type="entry name" value="ANK"/>
    <property type="match status" value="9"/>
</dbReference>
<keyword evidence="6" id="KW-1185">Reference proteome</keyword>
<dbReference type="InterPro" id="IPR036770">
    <property type="entry name" value="Ankyrin_rpt-contain_sf"/>
</dbReference>
<evidence type="ECO:0000256" key="2">
    <source>
        <dbReference type="ARBA" id="ARBA00023043"/>
    </source>
</evidence>
<dbReference type="PANTHER" id="PTHR24123:SF33">
    <property type="entry name" value="PROTEIN HOS4"/>
    <property type="match status" value="1"/>
</dbReference>
<dbReference type="PANTHER" id="PTHR24123">
    <property type="entry name" value="ANKYRIN REPEAT-CONTAINING"/>
    <property type="match status" value="1"/>
</dbReference>
<dbReference type="AlphaFoldDB" id="A0A8B6EGN1"/>
<reference evidence="5" key="1">
    <citation type="submission" date="2018-11" db="EMBL/GenBank/DDBJ databases">
        <authorList>
            <person name="Alioto T."/>
            <person name="Alioto T."/>
        </authorList>
    </citation>
    <scope>NUCLEOTIDE SEQUENCE</scope>
</reference>
<feature type="repeat" description="ANK" evidence="3">
    <location>
        <begin position="541"/>
        <end position="573"/>
    </location>
</feature>
<feature type="repeat" description="ANK" evidence="3">
    <location>
        <begin position="508"/>
        <end position="540"/>
    </location>
</feature>
<dbReference type="Pfam" id="PF20720">
    <property type="entry name" value="nSTAND3"/>
    <property type="match status" value="1"/>
</dbReference>
<evidence type="ECO:0000256" key="3">
    <source>
        <dbReference type="PROSITE-ProRule" id="PRU00023"/>
    </source>
</evidence>
<dbReference type="Proteomes" id="UP000596742">
    <property type="component" value="Unassembled WGS sequence"/>
</dbReference>
<organism evidence="5 6">
    <name type="scientific">Mytilus galloprovincialis</name>
    <name type="common">Mediterranean mussel</name>
    <dbReference type="NCBI Taxonomy" id="29158"/>
    <lineage>
        <taxon>Eukaryota</taxon>
        <taxon>Metazoa</taxon>
        <taxon>Spiralia</taxon>
        <taxon>Lophotrochozoa</taxon>
        <taxon>Mollusca</taxon>
        <taxon>Bivalvia</taxon>
        <taxon>Autobranchia</taxon>
        <taxon>Pteriomorphia</taxon>
        <taxon>Mytilida</taxon>
        <taxon>Mytiloidea</taxon>
        <taxon>Mytilidae</taxon>
        <taxon>Mytilinae</taxon>
        <taxon>Mytilus</taxon>
    </lineage>
</organism>
<dbReference type="Pfam" id="PF12796">
    <property type="entry name" value="Ank_2"/>
    <property type="match status" value="3"/>
</dbReference>
<accession>A0A8B6EGN1</accession>
<dbReference type="PROSITE" id="PS50088">
    <property type="entry name" value="ANK_REPEAT"/>
    <property type="match status" value="7"/>
</dbReference>
<feature type="domain" description="Novel STAND NTPase 3" evidence="4">
    <location>
        <begin position="2"/>
        <end position="112"/>
    </location>
</feature>
<dbReference type="SUPFAM" id="SSF48403">
    <property type="entry name" value="Ankyrin repeat"/>
    <property type="match status" value="1"/>
</dbReference>
<feature type="repeat" description="ANK" evidence="3">
    <location>
        <begin position="626"/>
        <end position="658"/>
    </location>
</feature>
<comment type="caution">
    <text evidence="5">The sequence shown here is derived from an EMBL/GenBank/DDBJ whole genome shotgun (WGS) entry which is preliminary data.</text>
</comment>
<proteinExistence type="predicted"/>
<evidence type="ECO:0000313" key="5">
    <source>
        <dbReference type="EMBL" id="VDI33861.1"/>
    </source>
</evidence>
<evidence type="ECO:0000259" key="4">
    <source>
        <dbReference type="Pfam" id="PF20720"/>
    </source>
</evidence>
<keyword evidence="1" id="KW-0677">Repeat</keyword>
<dbReference type="OrthoDB" id="20872at2759"/>
<feature type="repeat" description="ANK" evidence="3">
    <location>
        <begin position="383"/>
        <end position="415"/>
    </location>
</feature>
<dbReference type="Gene3D" id="1.25.40.20">
    <property type="entry name" value="Ankyrin repeat-containing domain"/>
    <property type="match status" value="3"/>
</dbReference>
<feature type="repeat" description="ANK" evidence="3">
    <location>
        <begin position="475"/>
        <end position="507"/>
    </location>
</feature>
<gene>
    <name evidence="5" type="ORF">MGAL_10B078876</name>
</gene>
<keyword evidence="2 3" id="KW-0040">ANK repeat</keyword>
<protein>
    <recommendedName>
        <fullName evidence="4">Novel STAND NTPase 3 domain-containing protein</fullName>
    </recommendedName>
</protein>
<dbReference type="InterPro" id="IPR002110">
    <property type="entry name" value="Ankyrin_rpt"/>
</dbReference>
<feature type="repeat" description="ANK" evidence="3">
    <location>
        <begin position="442"/>
        <end position="474"/>
    </location>
</feature>
<dbReference type="Pfam" id="PF13637">
    <property type="entry name" value="Ank_4"/>
    <property type="match status" value="1"/>
</dbReference>
<sequence length="723" mass="81213">MKCLQVNSCVTLTAPSGVGKSFISRHAALFLQKEGYRMIPVYSPTDIRDYYQPGKQTVFIVDDICGNFIAHQCQIENWKQLLPVIDTIIADACCKIIVSCRLQVYKDDKFNILVPFKSCEYNLTSYSLCLTSGEKHYIAQQYIGTSINEIDVETHNSDFFPLLCSLYYDKKHVDVNEFFNIPFDVYKNDLDQLSEHGDEGNYKIGGLALCVLFNNQLEEKWFQVKVTDAQRHIIEDTCDACDINRSTSKARLKKALDTLDGTFICKQNDDENSNIDFSIEIPNENLNSYLQRFIKDWLAGKVTLAFNNTNTQVSSFRQKLLEHLKQLNHSQQVTLVNTKDTGEPKESCASGNTPLLMFCCHGYTDMVQWIIHHDVDVDQCRGDGVTGLGFASQNGHIDIVKLLLEKDPNVNQCDKDGRSPLLQVSQKGHTDIVTNVNLCDNDGRSPLLQVCQKGHTDIVTLLLEKNPNVNQCDKDGCSPLLQAIQNGHADIVRLLLEMNPDVNQCTKYGLTPLILACSKNDIRVVQLLIKHKPKINAQTSDGGIALYFSVRNGIIEITELLLENNADCNICAYSKQTVTETVFRNPSDTLQEYKQSLFDTLVTETSNHVTDYVSSKSVEYAFDVETGSSPLHIACFIGRKDAVHCLLNYNANINIKKEDGTTPLFYACEVGHDYIVRLLLDEGADAQICRLDGKSPLNIATDNGHTSIVKIITEHMEKENPIL</sequence>
<name>A0A8B6EGN1_MYTGA</name>
<dbReference type="InterPro" id="IPR049050">
    <property type="entry name" value="nSTAND3"/>
</dbReference>
<dbReference type="PROSITE" id="PS50297">
    <property type="entry name" value="ANK_REP_REGION"/>
    <property type="match status" value="7"/>
</dbReference>
<feature type="repeat" description="ANK" evidence="3">
    <location>
        <begin position="659"/>
        <end position="691"/>
    </location>
</feature>
<evidence type="ECO:0000313" key="6">
    <source>
        <dbReference type="Proteomes" id="UP000596742"/>
    </source>
</evidence>